<evidence type="ECO:0000313" key="2">
    <source>
        <dbReference type="EMBL" id="TFD66589.1"/>
    </source>
</evidence>
<name>A0A4R9ANL9_9MICO</name>
<keyword evidence="1" id="KW-0812">Transmembrane</keyword>
<keyword evidence="3" id="KW-1185">Reference proteome</keyword>
<evidence type="ECO:0000256" key="1">
    <source>
        <dbReference type="SAM" id="Phobius"/>
    </source>
</evidence>
<reference evidence="2 3" key="1">
    <citation type="submission" date="2019-03" db="EMBL/GenBank/DDBJ databases">
        <title>Genomics of glacier-inhabiting Cryobacterium strains.</title>
        <authorList>
            <person name="Liu Q."/>
            <person name="Xin Y.-H."/>
        </authorList>
    </citation>
    <scope>NUCLEOTIDE SEQUENCE [LARGE SCALE GENOMIC DNA]</scope>
    <source>
        <strain evidence="2 3">Hz16</strain>
    </source>
</reference>
<protein>
    <submittedName>
        <fullName evidence="2">Uncharacterized protein</fullName>
    </submittedName>
</protein>
<sequence>MKKLISTLAERRSTEAGFTLVELLIYSVLSVVVLLIVGGILINSLRVERSVREASQASSAGQLVASSVSLGVRNASGIWQSAPGVVPQILMVRTVGSAETPNWRCQAWSYDNGEVRTKYSTGAISMIQTSTSVKSWMILAEGAQPLIVAAVPAPVFTVAGRRVDLALDMSTGAGRPVLISTSSVSRQPTTSIGGLPTCFP</sequence>
<keyword evidence="1" id="KW-1133">Transmembrane helix</keyword>
<evidence type="ECO:0000313" key="3">
    <source>
        <dbReference type="Proteomes" id="UP000297983"/>
    </source>
</evidence>
<gene>
    <name evidence="2" type="ORF">E3T50_15400</name>
</gene>
<dbReference type="InterPro" id="IPR012902">
    <property type="entry name" value="N_methyl_site"/>
</dbReference>
<accession>A0A4R9ANL9</accession>
<proteinExistence type="predicted"/>
<feature type="transmembrane region" description="Helical" evidence="1">
    <location>
        <begin position="23"/>
        <end position="42"/>
    </location>
</feature>
<comment type="caution">
    <text evidence="2">The sequence shown here is derived from an EMBL/GenBank/DDBJ whole genome shotgun (WGS) entry which is preliminary data.</text>
</comment>
<organism evidence="2 3">
    <name type="scientific">Cryobacterium gelidum</name>
    <dbReference type="NCBI Taxonomy" id="1259164"/>
    <lineage>
        <taxon>Bacteria</taxon>
        <taxon>Bacillati</taxon>
        <taxon>Actinomycetota</taxon>
        <taxon>Actinomycetes</taxon>
        <taxon>Micrococcales</taxon>
        <taxon>Microbacteriaceae</taxon>
        <taxon>Cryobacterium</taxon>
    </lineage>
</organism>
<dbReference type="RefSeq" id="WP_134553216.1">
    <property type="nucleotide sequence ID" value="NZ_SOHL01000030.1"/>
</dbReference>
<dbReference type="AlphaFoldDB" id="A0A4R9ANL9"/>
<dbReference type="Proteomes" id="UP000297983">
    <property type="component" value="Unassembled WGS sequence"/>
</dbReference>
<keyword evidence="1" id="KW-0472">Membrane</keyword>
<dbReference type="EMBL" id="SOHL01000030">
    <property type="protein sequence ID" value="TFD66589.1"/>
    <property type="molecule type" value="Genomic_DNA"/>
</dbReference>
<dbReference type="Pfam" id="PF07963">
    <property type="entry name" value="N_methyl"/>
    <property type="match status" value="1"/>
</dbReference>